<dbReference type="STRING" id="1429867.A0A0G4PJH6"/>
<dbReference type="EMBL" id="HG793151">
    <property type="protein sequence ID" value="CRL26504.1"/>
    <property type="molecule type" value="Genomic_DNA"/>
</dbReference>
<keyword evidence="2" id="KW-1185">Reference proteome</keyword>
<evidence type="ECO:0000313" key="1">
    <source>
        <dbReference type="EMBL" id="CRL26504.1"/>
    </source>
</evidence>
<dbReference type="AlphaFoldDB" id="A0A0G4PJH6"/>
<proteinExistence type="predicted"/>
<dbReference type="Proteomes" id="UP000053732">
    <property type="component" value="Unassembled WGS sequence"/>
</dbReference>
<name>A0A0G4PJH6_PENC3</name>
<evidence type="ECO:0000313" key="2">
    <source>
        <dbReference type="Proteomes" id="UP000053732"/>
    </source>
</evidence>
<reference evidence="1 2" key="1">
    <citation type="journal article" date="2014" name="Nat. Commun.">
        <title>Multiple recent horizontal transfers of a large genomic region in cheese making fungi.</title>
        <authorList>
            <person name="Cheeseman K."/>
            <person name="Ropars J."/>
            <person name="Renault P."/>
            <person name="Dupont J."/>
            <person name="Gouzy J."/>
            <person name="Branca A."/>
            <person name="Abraham A.L."/>
            <person name="Ceppi M."/>
            <person name="Conseiller E."/>
            <person name="Debuchy R."/>
            <person name="Malagnac F."/>
            <person name="Goarin A."/>
            <person name="Silar P."/>
            <person name="Lacoste S."/>
            <person name="Sallet E."/>
            <person name="Bensimon A."/>
            <person name="Giraud T."/>
            <person name="Brygoo Y."/>
        </authorList>
    </citation>
    <scope>NUCLEOTIDE SEQUENCE [LARGE SCALE GENOMIC DNA]</scope>
    <source>
        <strain evidence="2">FM 013</strain>
    </source>
</reference>
<sequence length="196" mass="22720">MPNKSCLTELQLTSIYNDGIDSLPISREPKRVRDAYVAMQDLTPDEIATVEDPTEYSLWMESTMNPIPLLCTLLAGRDRIEPDRLHYRAKDNPSSIILTSLHYYYTGLEDDDFVLAFKHLLDSDNATVEYQARVQRALSKPSEEEFGCEKGGKRRHSRTTWLVQFAGHLIVWFSDVYIYPSDLLRWKMIHRSSFVL</sequence>
<gene>
    <name evidence="1" type="ORF">PCAMFM013_S018g000197</name>
</gene>
<organism evidence="1 2">
    <name type="scientific">Penicillium camemberti (strain FM 013)</name>
    <dbReference type="NCBI Taxonomy" id="1429867"/>
    <lineage>
        <taxon>Eukaryota</taxon>
        <taxon>Fungi</taxon>
        <taxon>Dikarya</taxon>
        <taxon>Ascomycota</taxon>
        <taxon>Pezizomycotina</taxon>
        <taxon>Eurotiomycetes</taxon>
        <taxon>Eurotiomycetidae</taxon>
        <taxon>Eurotiales</taxon>
        <taxon>Aspergillaceae</taxon>
        <taxon>Penicillium</taxon>
    </lineage>
</organism>
<accession>A0A0G4PJH6</accession>
<protein>
    <submittedName>
        <fullName evidence="1">Str. FM013</fullName>
    </submittedName>
</protein>